<evidence type="ECO:0000313" key="3">
    <source>
        <dbReference type="Proteomes" id="UP000027238"/>
    </source>
</evidence>
<dbReference type="HOGENOM" id="CLU_1815685_0_0_1"/>
<comment type="caution">
    <text evidence="2">The sequence shown here is derived from an EMBL/GenBank/DDBJ whole genome shotgun (WGS) entry which is preliminary data.</text>
</comment>
<dbReference type="AlphaFoldDB" id="A0A066XQ04"/>
<evidence type="ECO:0000313" key="2">
    <source>
        <dbReference type="EMBL" id="KDN71293.1"/>
    </source>
</evidence>
<dbReference type="EMBL" id="JMSE01000212">
    <property type="protein sequence ID" value="KDN71293.1"/>
    <property type="molecule type" value="Genomic_DNA"/>
</dbReference>
<organism evidence="2 3">
    <name type="scientific">Colletotrichum sublineola</name>
    <name type="common">Sorghum anthracnose fungus</name>
    <dbReference type="NCBI Taxonomy" id="1173701"/>
    <lineage>
        <taxon>Eukaryota</taxon>
        <taxon>Fungi</taxon>
        <taxon>Dikarya</taxon>
        <taxon>Ascomycota</taxon>
        <taxon>Pezizomycotina</taxon>
        <taxon>Sordariomycetes</taxon>
        <taxon>Hypocreomycetidae</taxon>
        <taxon>Glomerellales</taxon>
        <taxon>Glomerellaceae</taxon>
        <taxon>Colletotrichum</taxon>
        <taxon>Colletotrichum graminicola species complex</taxon>
    </lineage>
</organism>
<dbReference type="Proteomes" id="UP000027238">
    <property type="component" value="Unassembled WGS sequence"/>
</dbReference>
<dbReference type="OrthoDB" id="4837923at2759"/>
<keyword evidence="3" id="KW-1185">Reference proteome</keyword>
<gene>
    <name evidence="2" type="ORF">CSUB01_08461</name>
</gene>
<feature type="region of interest" description="Disordered" evidence="1">
    <location>
        <begin position="1"/>
        <end position="37"/>
    </location>
</feature>
<proteinExistence type="predicted"/>
<sequence>MGGGSSPGHDDLQETPSTREPIAPVHERSGITQPPGVFVPKCQNGSIIYPTTTQKSPTAQRRVSIVPPAPSTTLNCSLLSQGGDVTMDWVPQAGPVFRRPSRCMSIAETSVHPHSPISVEELVDKAEVVDVSGEGNNDPSPY</sequence>
<evidence type="ECO:0000256" key="1">
    <source>
        <dbReference type="SAM" id="MobiDB-lite"/>
    </source>
</evidence>
<reference evidence="3" key="1">
    <citation type="journal article" date="2014" name="Genome Announc.">
        <title>Draft genome sequence of Colletotrichum sublineola, a destructive pathogen of cultivated sorghum.</title>
        <authorList>
            <person name="Baroncelli R."/>
            <person name="Sanz-Martin J.M."/>
            <person name="Rech G.E."/>
            <person name="Sukno S.A."/>
            <person name="Thon M.R."/>
        </authorList>
    </citation>
    <scope>NUCLEOTIDE SEQUENCE [LARGE SCALE GENOMIC DNA]</scope>
    <source>
        <strain evidence="3">TX430BB</strain>
    </source>
</reference>
<name>A0A066XQ04_COLSU</name>
<accession>A0A066XQ04</accession>
<protein>
    <submittedName>
        <fullName evidence="2">Uncharacterized protein</fullName>
    </submittedName>
</protein>